<dbReference type="InterPro" id="IPR005824">
    <property type="entry name" value="KOW"/>
</dbReference>
<dbReference type="PANTHER" id="PTHR30265">
    <property type="entry name" value="RHO-INTERACTING TRANSCRIPTION TERMINATION FACTOR NUSG"/>
    <property type="match status" value="1"/>
</dbReference>
<dbReference type="GO" id="GO:0005829">
    <property type="term" value="C:cytosol"/>
    <property type="evidence" value="ECO:0007669"/>
    <property type="project" value="UniProtKB-ARBA"/>
</dbReference>
<dbReference type="GO" id="GO:0031564">
    <property type="term" value="P:transcription antitermination"/>
    <property type="evidence" value="ECO:0007669"/>
    <property type="project" value="UniProtKB-UniRule"/>
</dbReference>
<feature type="domain" description="KOW" evidence="9">
    <location>
        <begin position="122"/>
        <end position="149"/>
    </location>
</feature>
<evidence type="ECO:0000313" key="10">
    <source>
        <dbReference type="EMBL" id="KAA5801089.1"/>
    </source>
</evidence>
<dbReference type="SUPFAM" id="SSF50104">
    <property type="entry name" value="Translation proteins SH3-like domain"/>
    <property type="match status" value="1"/>
</dbReference>
<comment type="similarity">
    <text evidence="5 7">Belongs to the NusG family.</text>
</comment>
<dbReference type="RefSeq" id="WP_150024108.1">
    <property type="nucleotide sequence ID" value="NZ_VWOJ01000005.1"/>
</dbReference>
<dbReference type="GO" id="GO:0006353">
    <property type="term" value="P:DNA-templated transcription termination"/>
    <property type="evidence" value="ECO:0007669"/>
    <property type="project" value="UniProtKB-UniRule"/>
</dbReference>
<evidence type="ECO:0000256" key="3">
    <source>
        <dbReference type="ARBA" id="ARBA00023015"/>
    </source>
</evidence>
<dbReference type="AlphaFoldDB" id="A0A5M6Z8V3"/>
<evidence type="ECO:0000313" key="11">
    <source>
        <dbReference type="Proteomes" id="UP000325122"/>
    </source>
</evidence>
<dbReference type="Pfam" id="PF00467">
    <property type="entry name" value="KOW"/>
    <property type="match status" value="1"/>
</dbReference>
<accession>A0A5M6Z8V3</accession>
<keyword evidence="2 5" id="KW-0889">Transcription antitermination</keyword>
<comment type="caution">
    <text evidence="10">The sequence shown here is derived from an EMBL/GenBank/DDBJ whole genome shotgun (WGS) entry which is preliminary data.</text>
</comment>
<keyword evidence="3 5" id="KW-0805">Transcription regulation</keyword>
<evidence type="ECO:0000256" key="2">
    <source>
        <dbReference type="ARBA" id="ARBA00022814"/>
    </source>
</evidence>
<proteinExistence type="inferred from homology"/>
<organism evidence="10 11">
    <name type="scientific">Alkalicaulis satelles</name>
    <dbReference type="NCBI Taxonomy" id="2609175"/>
    <lineage>
        <taxon>Bacteria</taxon>
        <taxon>Pseudomonadati</taxon>
        <taxon>Pseudomonadota</taxon>
        <taxon>Alphaproteobacteria</taxon>
        <taxon>Maricaulales</taxon>
        <taxon>Maricaulaceae</taxon>
        <taxon>Alkalicaulis</taxon>
    </lineage>
</organism>
<evidence type="ECO:0000256" key="6">
    <source>
        <dbReference type="NCBIfam" id="TIGR00922"/>
    </source>
</evidence>
<dbReference type="SUPFAM" id="SSF82679">
    <property type="entry name" value="N-utilization substance G protein NusG, N-terminal domain"/>
    <property type="match status" value="1"/>
</dbReference>
<dbReference type="PANTHER" id="PTHR30265:SF2">
    <property type="entry name" value="TRANSCRIPTION TERMINATION_ANTITERMINATION PROTEIN NUSG"/>
    <property type="match status" value="1"/>
</dbReference>
<evidence type="ECO:0000256" key="5">
    <source>
        <dbReference type="HAMAP-Rule" id="MF_00948"/>
    </source>
</evidence>
<dbReference type="InterPro" id="IPR008991">
    <property type="entry name" value="Translation_prot_SH3-like_sf"/>
</dbReference>
<dbReference type="GO" id="GO:0006354">
    <property type="term" value="P:DNA-templated transcription elongation"/>
    <property type="evidence" value="ECO:0007669"/>
    <property type="project" value="UniProtKB-UniRule"/>
</dbReference>
<keyword evidence="4 5" id="KW-0804">Transcription</keyword>
<evidence type="ECO:0000256" key="7">
    <source>
        <dbReference type="RuleBase" id="RU000538"/>
    </source>
</evidence>
<dbReference type="InterPro" id="IPR006645">
    <property type="entry name" value="NGN-like_dom"/>
</dbReference>
<feature type="domain" description="NusG-like N-terminal" evidence="8">
    <location>
        <begin position="2"/>
        <end position="110"/>
    </location>
</feature>
<comment type="function">
    <text evidence="5 7">Participates in transcription elongation, termination and antitermination.</text>
</comment>
<dbReference type="InterPro" id="IPR043425">
    <property type="entry name" value="NusG-like"/>
</dbReference>
<dbReference type="Gene3D" id="3.30.70.940">
    <property type="entry name" value="NusG, N-terminal domain"/>
    <property type="match status" value="1"/>
</dbReference>
<dbReference type="EMBL" id="VWOJ01000005">
    <property type="protein sequence ID" value="KAA5801089.1"/>
    <property type="molecule type" value="Genomic_DNA"/>
</dbReference>
<dbReference type="Proteomes" id="UP000325122">
    <property type="component" value="Unassembled WGS sequence"/>
</dbReference>
<dbReference type="PROSITE" id="PS01014">
    <property type="entry name" value="NUSG"/>
    <property type="match status" value="1"/>
</dbReference>
<evidence type="ECO:0000256" key="4">
    <source>
        <dbReference type="ARBA" id="ARBA00023163"/>
    </source>
</evidence>
<dbReference type="HAMAP" id="MF_00948">
    <property type="entry name" value="NusG"/>
    <property type="match status" value="1"/>
</dbReference>
<sequence length="177" mass="19972">MSAKWYIVNAFSNFEKKVAEAIRSEAVLKGLEDKFEEVLVPTEEVTEVRRGRKVNAERKYFPGYVLVKMDMTDEAYHLVKNTPRVTGFLGSGKRPLPVPESEIRRIMGQMEDDAERPRSTISYEIGESVRVTDGSFMGFVGVVEDVDDGKETLKVAINIFGRATPVELEFSQVEKST</sequence>
<evidence type="ECO:0000259" key="9">
    <source>
        <dbReference type="SMART" id="SM00739"/>
    </source>
</evidence>
<dbReference type="InterPro" id="IPR014722">
    <property type="entry name" value="Rib_uL2_dom2"/>
</dbReference>
<dbReference type="InterPro" id="IPR036735">
    <property type="entry name" value="NGN_dom_sf"/>
</dbReference>
<dbReference type="CDD" id="cd09891">
    <property type="entry name" value="NGN_Bact_1"/>
    <property type="match status" value="1"/>
</dbReference>
<reference evidence="10 11" key="1">
    <citation type="submission" date="2019-09" db="EMBL/GenBank/DDBJ databases">
        <authorList>
            <person name="Kevbrin V."/>
            <person name="Grouzdev D.S."/>
        </authorList>
    </citation>
    <scope>NUCLEOTIDE SEQUENCE [LARGE SCALE GENOMIC DNA]</scope>
    <source>
        <strain evidence="10 11">G-192</strain>
    </source>
</reference>
<gene>
    <name evidence="5 10" type="primary">nusG</name>
    <name evidence="10" type="ORF">F1654_13650</name>
</gene>
<dbReference type="FunFam" id="2.30.30.30:FF:000002">
    <property type="entry name" value="Transcription termination/antitermination factor NusG"/>
    <property type="match status" value="1"/>
</dbReference>
<dbReference type="InterPro" id="IPR015869">
    <property type="entry name" value="Transcrpt_antiterm_NusG_bac_CS"/>
</dbReference>
<evidence type="ECO:0000256" key="1">
    <source>
        <dbReference type="ARBA" id="ARBA00022472"/>
    </source>
</evidence>
<evidence type="ECO:0000259" key="8">
    <source>
        <dbReference type="SMART" id="SM00738"/>
    </source>
</evidence>
<dbReference type="GO" id="GO:0032784">
    <property type="term" value="P:regulation of DNA-templated transcription elongation"/>
    <property type="evidence" value="ECO:0007669"/>
    <property type="project" value="InterPro"/>
</dbReference>
<keyword evidence="11" id="KW-1185">Reference proteome</keyword>
<name>A0A5M6Z8V3_9PROT</name>
<dbReference type="CDD" id="cd06091">
    <property type="entry name" value="KOW_NusG"/>
    <property type="match status" value="1"/>
</dbReference>
<dbReference type="InterPro" id="IPR001062">
    <property type="entry name" value="Transcrpt_antiterm_NusG"/>
</dbReference>
<dbReference type="SMART" id="SM00738">
    <property type="entry name" value="NGN"/>
    <property type="match status" value="1"/>
</dbReference>
<dbReference type="SMART" id="SM00739">
    <property type="entry name" value="KOW"/>
    <property type="match status" value="1"/>
</dbReference>
<keyword evidence="1 5" id="KW-0806">Transcription termination</keyword>
<dbReference type="Gene3D" id="2.30.30.30">
    <property type="match status" value="1"/>
</dbReference>
<dbReference type="Pfam" id="PF02357">
    <property type="entry name" value="NusG"/>
    <property type="match status" value="1"/>
</dbReference>
<dbReference type="PRINTS" id="PR00338">
    <property type="entry name" value="NUSGTNSCPFCT"/>
</dbReference>
<protein>
    <recommendedName>
        <fullName evidence="5 6">Transcription termination/antitermination protein NusG</fullName>
    </recommendedName>
</protein>
<dbReference type="NCBIfam" id="TIGR00922">
    <property type="entry name" value="nusG"/>
    <property type="match status" value="1"/>
</dbReference>
<dbReference type="InterPro" id="IPR047050">
    <property type="entry name" value="NGN"/>
</dbReference>